<proteinExistence type="inferred from homology"/>
<comment type="similarity">
    <text evidence="2">Belongs to the major facilitator superfamily. Bcr/CmlA family.</text>
</comment>
<sequence length="389" mass="40834">MSYKVFLLLLLGLLTAFGPFVTDMYVPSLPSMVGYFHTQLTMVQLGLTTSMIGLALGQLVFGPISDKMGRKRPLLAAMLLFTVSTVSIIFAPNIETFTVLRFFQGLGGAGGIVISRSVATDSFDGHQLLKMLAVIGAINGIAPIAAPVAGGAIVDSVGWQGIFVALLVIGVVLTAGSACMKESLAVEHRKRDSMFKTFGLIGTVMKNREFMGYVMQQAAAQAILFGNIASSSFIVQDHYGYSAMAYSLAFAANGVCIALGAALSARFNKPQNSVKTSCAGMLVLSAAQAGVLWADANFWVYEGVLCMLLAFMGLTFTASTTLALESERKHAGSGSAVLGAVGFLCGGLVSPLVGMGNIMHSTGLTFVTGAVLSAIFAWVAMRPKRETTN</sequence>
<keyword evidence="6 8" id="KW-1133">Transmembrane helix</keyword>
<evidence type="ECO:0000256" key="4">
    <source>
        <dbReference type="ARBA" id="ARBA00022475"/>
    </source>
</evidence>
<evidence type="ECO:0000256" key="3">
    <source>
        <dbReference type="ARBA" id="ARBA00022448"/>
    </source>
</evidence>
<dbReference type="InterPro" id="IPR036259">
    <property type="entry name" value="MFS_trans_sf"/>
</dbReference>
<dbReference type="RefSeq" id="WP_154327283.1">
    <property type="nucleotide sequence ID" value="NZ_CP045696.1"/>
</dbReference>
<feature type="transmembrane region" description="Helical" evidence="8">
    <location>
        <begin position="131"/>
        <end position="153"/>
    </location>
</feature>
<dbReference type="InterPro" id="IPR004812">
    <property type="entry name" value="Efflux_drug-R_Bcr/CmlA"/>
</dbReference>
<feature type="transmembrane region" description="Helical" evidence="8">
    <location>
        <begin position="300"/>
        <end position="324"/>
    </location>
</feature>
<evidence type="ECO:0000313" key="10">
    <source>
        <dbReference type="EMBL" id="MSS16694.1"/>
    </source>
</evidence>
<feature type="transmembrane region" description="Helical" evidence="8">
    <location>
        <begin position="213"/>
        <end position="235"/>
    </location>
</feature>
<name>A0A6L5XD29_9BACT</name>
<dbReference type="SUPFAM" id="SSF103473">
    <property type="entry name" value="MFS general substrate transporter"/>
    <property type="match status" value="1"/>
</dbReference>
<keyword evidence="4" id="KW-1003">Cell membrane</keyword>
<evidence type="ECO:0000256" key="8">
    <source>
        <dbReference type="SAM" id="Phobius"/>
    </source>
</evidence>
<feature type="transmembrane region" description="Helical" evidence="8">
    <location>
        <begin position="100"/>
        <end position="119"/>
    </location>
</feature>
<comment type="subcellular location">
    <subcellularLocation>
        <location evidence="1">Cell membrane</location>
        <topology evidence="1">Multi-pass membrane protein</topology>
    </subcellularLocation>
</comment>
<dbReference type="InterPro" id="IPR011701">
    <property type="entry name" value="MFS"/>
</dbReference>
<feature type="transmembrane region" description="Helical" evidence="8">
    <location>
        <begin position="241"/>
        <end position="265"/>
    </location>
</feature>
<dbReference type="PROSITE" id="PS50850">
    <property type="entry name" value="MFS"/>
    <property type="match status" value="1"/>
</dbReference>
<dbReference type="Gene3D" id="1.20.1720.10">
    <property type="entry name" value="Multidrug resistance protein D"/>
    <property type="match status" value="1"/>
</dbReference>
<feature type="transmembrane region" description="Helical" evidence="8">
    <location>
        <begin position="336"/>
        <end position="358"/>
    </location>
</feature>
<accession>A0A6L5XD29</accession>
<feature type="transmembrane region" description="Helical" evidence="8">
    <location>
        <begin position="159"/>
        <end position="180"/>
    </location>
</feature>
<keyword evidence="7 8" id="KW-0472">Membrane</keyword>
<dbReference type="PANTHER" id="PTHR23502:SF132">
    <property type="entry name" value="POLYAMINE TRANSPORTER 2-RELATED"/>
    <property type="match status" value="1"/>
</dbReference>
<organism evidence="10 11">
    <name type="scientific">Sodaliphilus pleomorphus</name>
    <dbReference type="NCBI Taxonomy" id="2606626"/>
    <lineage>
        <taxon>Bacteria</taxon>
        <taxon>Pseudomonadati</taxon>
        <taxon>Bacteroidota</taxon>
        <taxon>Bacteroidia</taxon>
        <taxon>Bacteroidales</taxon>
        <taxon>Muribaculaceae</taxon>
        <taxon>Sodaliphilus</taxon>
    </lineage>
</organism>
<gene>
    <name evidence="10" type="ORF">FYJ29_02755</name>
</gene>
<dbReference type="AlphaFoldDB" id="A0A6L5XD29"/>
<dbReference type="GO" id="GO:1990961">
    <property type="term" value="P:xenobiotic detoxification by transmembrane export across the plasma membrane"/>
    <property type="evidence" value="ECO:0007669"/>
    <property type="project" value="InterPro"/>
</dbReference>
<keyword evidence="5 8" id="KW-0812">Transmembrane</keyword>
<dbReference type="EMBL" id="VULT01000003">
    <property type="protein sequence ID" value="MSS16694.1"/>
    <property type="molecule type" value="Genomic_DNA"/>
</dbReference>
<feature type="transmembrane region" description="Helical" evidence="8">
    <location>
        <begin position="277"/>
        <end position="294"/>
    </location>
</feature>
<dbReference type="Proteomes" id="UP000483362">
    <property type="component" value="Unassembled WGS sequence"/>
</dbReference>
<dbReference type="PANTHER" id="PTHR23502">
    <property type="entry name" value="MAJOR FACILITATOR SUPERFAMILY"/>
    <property type="match status" value="1"/>
</dbReference>
<dbReference type="GO" id="GO:0042910">
    <property type="term" value="F:xenobiotic transmembrane transporter activity"/>
    <property type="evidence" value="ECO:0007669"/>
    <property type="project" value="InterPro"/>
</dbReference>
<evidence type="ECO:0000256" key="7">
    <source>
        <dbReference type="ARBA" id="ARBA00023136"/>
    </source>
</evidence>
<dbReference type="InterPro" id="IPR020846">
    <property type="entry name" value="MFS_dom"/>
</dbReference>
<dbReference type="NCBIfam" id="TIGR00710">
    <property type="entry name" value="efflux_Bcr_CflA"/>
    <property type="match status" value="1"/>
</dbReference>
<evidence type="ECO:0000256" key="6">
    <source>
        <dbReference type="ARBA" id="ARBA00022989"/>
    </source>
</evidence>
<dbReference type="CDD" id="cd17320">
    <property type="entry name" value="MFS_MdfA_MDR_like"/>
    <property type="match status" value="1"/>
</dbReference>
<dbReference type="Pfam" id="PF07690">
    <property type="entry name" value="MFS_1"/>
    <property type="match status" value="1"/>
</dbReference>
<evidence type="ECO:0000313" key="11">
    <source>
        <dbReference type="Proteomes" id="UP000483362"/>
    </source>
</evidence>
<feature type="transmembrane region" description="Helical" evidence="8">
    <location>
        <begin position="364"/>
        <end position="381"/>
    </location>
</feature>
<feature type="domain" description="Major facilitator superfamily (MFS) profile" evidence="9">
    <location>
        <begin position="4"/>
        <end position="385"/>
    </location>
</feature>
<feature type="transmembrane region" description="Helical" evidence="8">
    <location>
        <begin position="40"/>
        <end position="62"/>
    </location>
</feature>
<evidence type="ECO:0000259" key="9">
    <source>
        <dbReference type="PROSITE" id="PS50850"/>
    </source>
</evidence>
<feature type="transmembrane region" description="Helical" evidence="8">
    <location>
        <begin position="74"/>
        <end position="94"/>
    </location>
</feature>
<dbReference type="GO" id="GO:0005886">
    <property type="term" value="C:plasma membrane"/>
    <property type="evidence" value="ECO:0007669"/>
    <property type="project" value="UniProtKB-SubCell"/>
</dbReference>
<evidence type="ECO:0000256" key="5">
    <source>
        <dbReference type="ARBA" id="ARBA00022692"/>
    </source>
</evidence>
<reference evidence="10 11" key="1">
    <citation type="submission" date="2019-08" db="EMBL/GenBank/DDBJ databases">
        <title>In-depth cultivation of the pig gut microbiome towards novel bacterial diversity and tailored functional studies.</title>
        <authorList>
            <person name="Wylensek D."/>
            <person name="Hitch T.C.A."/>
            <person name="Clavel T."/>
        </authorList>
    </citation>
    <scope>NUCLEOTIDE SEQUENCE [LARGE SCALE GENOMIC DNA]</scope>
    <source>
        <strain evidence="10 11">Oil-RF-744-WCA-WT-10</strain>
    </source>
</reference>
<comment type="caution">
    <text evidence="10">The sequence shown here is derived from an EMBL/GenBank/DDBJ whole genome shotgun (WGS) entry which is preliminary data.</text>
</comment>
<protein>
    <submittedName>
        <fullName evidence="10">Multidrug effflux MFS transporter</fullName>
    </submittedName>
</protein>
<keyword evidence="11" id="KW-1185">Reference proteome</keyword>
<evidence type="ECO:0000256" key="1">
    <source>
        <dbReference type="ARBA" id="ARBA00004651"/>
    </source>
</evidence>
<keyword evidence="3" id="KW-0813">Transport</keyword>
<evidence type="ECO:0000256" key="2">
    <source>
        <dbReference type="ARBA" id="ARBA00006236"/>
    </source>
</evidence>